<name>A0A2M4B201_9DIPT</name>
<protein>
    <submittedName>
        <fullName evidence="2">Putative secreted protein</fullName>
    </submittedName>
</protein>
<keyword evidence="1" id="KW-0732">Signal</keyword>
<accession>A0A2M4B201</accession>
<organism evidence="2">
    <name type="scientific">Anopheles triannulatus</name>
    <dbReference type="NCBI Taxonomy" id="58253"/>
    <lineage>
        <taxon>Eukaryota</taxon>
        <taxon>Metazoa</taxon>
        <taxon>Ecdysozoa</taxon>
        <taxon>Arthropoda</taxon>
        <taxon>Hexapoda</taxon>
        <taxon>Insecta</taxon>
        <taxon>Pterygota</taxon>
        <taxon>Neoptera</taxon>
        <taxon>Endopterygota</taxon>
        <taxon>Diptera</taxon>
        <taxon>Nematocera</taxon>
        <taxon>Culicoidea</taxon>
        <taxon>Culicidae</taxon>
        <taxon>Anophelinae</taxon>
        <taxon>Anopheles</taxon>
    </lineage>
</organism>
<dbReference type="EMBL" id="GGFK01013770">
    <property type="protein sequence ID" value="MBW47091.1"/>
    <property type="molecule type" value="Transcribed_RNA"/>
</dbReference>
<feature type="chain" id="PRO_5014934633" evidence="1">
    <location>
        <begin position="18"/>
        <end position="70"/>
    </location>
</feature>
<sequence>MFWFYALCCCWLKTARALSRSLSLSSSLSDLWETVVPPQGAKMRVVKHNNAERKNTDSKLTVQTMQTVIQ</sequence>
<feature type="signal peptide" evidence="1">
    <location>
        <begin position="1"/>
        <end position="17"/>
    </location>
</feature>
<evidence type="ECO:0000313" key="2">
    <source>
        <dbReference type="EMBL" id="MBW47091.1"/>
    </source>
</evidence>
<dbReference type="AlphaFoldDB" id="A0A2M4B201"/>
<reference evidence="2" key="1">
    <citation type="submission" date="2018-01" db="EMBL/GenBank/DDBJ databases">
        <title>An insight into the sialome of Amazonian anophelines.</title>
        <authorList>
            <person name="Ribeiro J.M."/>
            <person name="Scarpassa V."/>
            <person name="Calvo E."/>
        </authorList>
    </citation>
    <scope>NUCLEOTIDE SEQUENCE</scope>
    <source>
        <tissue evidence="2">Salivary glands</tissue>
    </source>
</reference>
<evidence type="ECO:0000256" key="1">
    <source>
        <dbReference type="SAM" id="SignalP"/>
    </source>
</evidence>
<proteinExistence type="predicted"/>